<proteinExistence type="predicted"/>
<dbReference type="InterPro" id="IPR050490">
    <property type="entry name" value="Bact_solute-bd_prot1"/>
</dbReference>
<protein>
    <submittedName>
        <fullName evidence="1">ABC-type sugar transport system, periplasmic component</fullName>
    </submittedName>
</protein>
<name>A0A0C7P167_DEFTU</name>
<evidence type="ECO:0000313" key="2">
    <source>
        <dbReference type="Proteomes" id="UP000032809"/>
    </source>
</evidence>
<dbReference type="InterPro" id="IPR006059">
    <property type="entry name" value="SBP"/>
</dbReference>
<dbReference type="Gene3D" id="3.40.190.10">
    <property type="entry name" value="Periplasmic binding protein-like II"/>
    <property type="match status" value="2"/>
</dbReference>
<dbReference type="Proteomes" id="UP000032809">
    <property type="component" value="Chromosome I"/>
</dbReference>
<gene>
    <name evidence="1" type="ORF">DTL3_0705</name>
</gene>
<dbReference type="Pfam" id="PF01547">
    <property type="entry name" value="SBP_bac_1"/>
    <property type="match status" value="1"/>
</dbReference>
<dbReference type="STRING" id="1006576.DTL3_0705"/>
<organism evidence="1 2">
    <name type="scientific">Defluviitoga tunisiensis</name>
    <dbReference type="NCBI Taxonomy" id="1006576"/>
    <lineage>
        <taxon>Bacteria</taxon>
        <taxon>Thermotogati</taxon>
        <taxon>Thermotogota</taxon>
        <taxon>Thermotogae</taxon>
        <taxon>Petrotogales</taxon>
        <taxon>Petrotogaceae</taxon>
        <taxon>Defluviitoga</taxon>
    </lineage>
</organism>
<evidence type="ECO:0000313" key="1">
    <source>
        <dbReference type="EMBL" id="CEP78015.1"/>
    </source>
</evidence>
<dbReference type="KEGG" id="dtn:DTL3_0705"/>
<dbReference type="AlphaFoldDB" id="A0A0C7P167"/>
<dbReference type="RefSeq" id="WP_045087548.1">
    <property type="nucleotide sequence ID" value="NZ_LN824141.1"/>
</dbReference>
<dbReference type="HOGENOM" id="CLU_031285_6_0_0"/>
<dbReference type="EMBL" id="LN824141">
    <property type="protein sequence ID" value="CEP78015.1"/>
    <property type="molecule type" value="Genomic_DNA"/>
</dbReference>
<sequence>MKRVLILSLVALLCVISFSVTKLVFWTAPDPQQEVFWKELVAEYEQLHPEIDIEWSTIPAAGSSEEAILTAIASGRAPDVCTNIFSGFAAQLVEIDQLVEFDKLEGFDEVVEKRKMGNILEGWKIDGKNYVIPIYSNPILMWWRASLLKEAGFDTPPRTYSEIYEFSKKFVIPQERYSVQIIQGRNWWDRWFDFITYYYAASEGEPYIDTSKGRAIFNNEPGKEVATFIDTMFKNGWTAVELVSNPLYIGAIAGGLRGPWEISFAQTQFPEIINDIVITPPPVPDNYPKDKPIYTFADAKGLVILKSSKHQKEAWDFVKWLFTKEDFDVKWLEYTKMPPAREDLLDNEDFKDFWNENPLAAEYAKYVAYAVPPAPITQTVDVQDLMTFEFIEPLMYQKKDPQKALDDAVKAINKILW</sequence>
<accession>A0A0C7P167</accession>
<dbReference type="OrthoDB" id="9808332at2"/>
<reference evidence="2" key="1">
    <citation type="submission" date="2014-11" db="EMBL/GenBank/DDBJ databases">
        <authorList>
            <person name="Wibberg D."/>
        </authorList>
    </citation>
    <scope>NUCLEOTIDE SEQUENCE [LARGE SCALE GENOMIC DNA]</scope>
    <source>
        <strain evidence="2">L3</strain>
    </source>
</reference>
<dbReference type="PANTHER" id="PTHR43649">
    <property type="entry name" value="ARABINOSE-BINDING PROTEIN-RELATED"/>
    <property type="match status" value="1"/>
</dbReference>
<dbReference type="SUPFAM" id="SSF53850">
    <property type="entry name" value="Periplasmic binding protein-like II"/>
    <property type="match status" value="1"/>
</dbReference>
<dbReference type="PANTHER" id="PTHR43649:SF13">
    <property type="entry name" value="CARBOHYDRATE ABC TRANSPORTER SUBSTRATE-BINDING PROTEIN"/>
    <property type="match status" value="1"/>
</dbReference>
<keyword evidence="1" id="KW-0813">Transport</keyword>
<keyword evidence="1" id="KW-0762">Sugar transport</keyword>
<keyword evidence="2" id="KW-1185">Reference proteome</keyword>